<accession>A0A5C7FP98</accession>
<evidence type="ECO:0000259" key="1">
    <source>
        <dbReference type="Pfam" id="PF07992"/>
    </source>
</evidence>
<sequence>MPTTFEIKLPPADLHDQDALRRAVLRQGPLPSADVGEIIVERRSIDARSARPVFRMRVSVLGPQETITPEAPVMDAYGDVSDKPAVVIIGCGPAGMFAALELIELGLKPIIIERGKDVQARRRSLRAIQQFGEVDPDSNYCFGEGGAGTYSDGKLYTRSLKRGNYQKSLNILVEHGAQSEILIDAHPHIGSNKLPQVVANMRETILKCGGEIRFGHRMTELERDQNDIQALVILDEKGETYRLTAKAYIIATGHSARDVYELLHRHNVRLEAKPFALGVRIEHPQPLIDRIQYRQPEREENLPASSYKLVTQVKGRGVFSFCMCPGGLVVPAATAPGEIVVNGMSLSRRDSPYANSGTVVAVELEDLKPYAKHGVFAGLEFQKDVEQRMFRAGNGSQAAPASRITDFTKSKTSKDLPDTSYIPGLFPAPLHQLLPQSIFSRLQQGVQDFGRKMRGYYTEEANVIGTESRTSSPVRIPRDRASYQHPDLPSLYPCGEGAGFAGGILSAAMDGQNVAKAVAAVLVGDSK</sequence>
<proteinExistence type="predicted"/>
<dbReference type="OrthoDB" id="9772594at2"/>
<feature type="domain" description="FAD-dependent protein C-terminal" evidence="2">
    <location>
        <begin position="274"/>
        <end position="470"/>
    </location>
</feature>
<dbReference type="Pfam" id="PF07992">
    <property type="entry name" value="Pyr_redox_2"/>
    <property type="match status" value="1"/>
</dbReference>
<dbReference type="InterPro" id="IPR049516">
    <property type="entry name" value="FAD-depend_C"/>
</dbReference>
<dbReference type="PRINTS" id="PR00411">
    <property type="entry name" value="PNDRDTASEI"/>
</dbReference>
<dbReference type="Pfam" id="PF21688">
    <property type="entry name" value="FAD-depend_C"/>
    <property type="match status" value="1"/>
</dbReference>
<dbReference type="AlphaFoldDB" id="A0A5C7FP98"/>
<dbReference type="InterPro" id="IPR028348">
    <property type="entry name" value="FAD-binding_protein"/>
</dbReference>
<comment type="caution">
    <text evidence="3">The sequence shown here is derived from an EMBL/GenBank/DDBJ whole genome shotgun (WGS) entry which is preliminary data.</text>
</comment>
<evidence type="ECO:0000313" key="3">
    <source>
        <dbReference type="EMBL" id="TXF87725.1"/>
    </source>
</evidence>
<organism evidence="3 4">
    <name type="scientific">Neolewinella aurantiaca</name>
    <dbReference type="NCBI Taxonomy" id="2602767"/>
    <lineage>
        <taxon>Bacteria</taxon>
        <taxon>Pseudomonadati</taxon>
        <taxon>Bacteroidota</taxon>
        <taxon>Saprospiria</taxon>
        <taxon>Saprospirales</taxon>
        <taxon>Lewinellaceae</taxon>
        <taxon>Neolewinella</taxon>
    </lineage>
</organism>
<keyword evidence="4" id="KW-1185">Reference proteome</keyword>
<dbReference type="PIRSF" id="PIRSF038984">
    <property type="entry name" value="FAD_binding_protein"/>
    <property type="match status" value="1"/>
</dbReference>
<feature type="domain" description="FAD/NAD(P)-binding" evidence="1">
    <location>
        <begin position="85"/>
        <end position="258"/>
    </location>
</feature>
<dbReference type="RefSeq" id="WP_147932058.1">
    <property type="nucleotide sequence ID" value="NZ_VOXD01000032.1"/>
</dbReference>
<name>A0A5C7FP98_9BACT</name>
<dbReference type="PANTHER" id="PTHR42842">
    <property type="entry name" value="FAD/NAD(P)-BINDING OXIDOREDUCTASE"/>
    <property type="match status" value="1"/>
</dbReference>
<dbReference type="PANTHER" id="PTHR42842:SF3">
    <property type="entry name" value="FAD_NAD(P)-BINDING OXIDOREDUCTASE FAMILY PROTEIN"/>
    <property type="match status" value="1"/>
</dbReference>
<dbReference type="SUPFAM" id="SSF51905">
    <property type="entry name" value="FAD/NAD(P)-binding domain"/>
    <property type="match status" value="1"/>
</dbReference>
<evidence type="ECO:0000259" key="2">
    <source>
        <dbReference type="Pfam" id="PF21688"/>
    </source>
</evidence>
<dbReference type="Proteomes" id="UP000321907">
    <property type="component" value="Unassembled WGS sequence"/>
</dbReference>
<evidence type="ECO:0000313" key="4">
    <source>
        <dbReference type="Proteomes" id="UP000321907"/>
    </source>
</evidence>
<gene>
    <name evidence="3" type="ORF">FUA23_17480</name>
</gene>
<dbReference type="InterPro" id="IPR036188">
    <property type="entry name" value="FAD/NAD-bd_sf"/>
</dbReference>
<protein>
    <submittedName>
        <fullName evidence="3">FAD-binding protein</fullName>
    </submittedName>
</protein>
<dbReference type="GO" id="GO:0016491">
    <property type="term" value="F:oxidoreductase activity"/>
    <property type="evidence" value="ECO:0007669"/>
    <property type="project" value="InterPro"/>
</dbReference>
<dbReference type="InterPro" id="IPR023753">
    <property type="entry name" value="FAD/NAD-binding_dom"/>
</dbReference>
<dbReference type="EMBL" id="VOXD01000032">
    <property type="protein sequence ID" value="TXF87725.1"/>
    <property type="molecule type" value="Genomic_DNA"/>
</dbReference>
<dbReference type="PRINTS" id="PR00368">
    <property type="entry name" value="FADPNR"/>
</dbReference>
<reference evidence="3 4" key="1">
    <citation type="submission" date="2019-08" db="EMBL/GenBank/DDBJ databases">
        <title>Lewinella sp. strain SSH13 Genome sequencing and assembly.</title>
        <authorList>
            <person name="Kim I."/>
        </authorList>
    </citation>
    <scope>NUCLEOTIDE SEQUENCE [LARGE SCALE GENOMIC DNA]</scope>
    <source>
        <strain evidence="3 4">SSH13</strain>
    </source>
</reference>
<dbReference type="Gene3D" id="3.50.50.60">
    <property type="entry name" value="FAD/NAD(P)-binding domain"/>
    <property type="match status" value="2"/>
</dbReference>